<dbReference type="InterPro" id="IPR018744">
    <property type="entry name" value="DUF2293"/>
</dbReference>
<accession>A0AA43QJ04</accession>
<comment type="caution">
    <text evidence="3">The sequence shown here is derived from an EMBL/GenBank/DDBJ whole genome shotgun (WGS) entry which is preliminary data.</text>
</comment>
<feature type="domain" description="DUF2293" evidence="2">
    <location>
        <begin position="183"/>
        <end position="267"/>
    </location>
</feature>
<dbReference type="PANTHER" id="PTHR38113">
    <property type="match status" value="1"/>
</dbReference>
<dbReference type="PANTHER" id="PTHR38113:SF1">
    <property type="entry name" value="DUF2293 DOMAIN-CONTAINING PROTEIN"/>
    <property type="match status" value="1"/>
</dbReference>
<keyword evidence="4" id="KW-1185">Reference proteome</keyword>
<evidence type="ECO:0000313" key="4">
    <source>
        <dbReference type="Proteomes" id="UP001161017"/>
    </source>
</evidence>
<protein>
    <recommendedName>
        <fullName evidence="2">DUF2293 domain-containing protein</fullName>
    </recommendedName>
</protein>
<sequence>MTRVRRERSASVRSAAARHKTADKKPSYKTIVEEITQKNRPLKTLSQLSFSASPPQGYTFIPAGDPQLTKRCKKHSKAAGRAVYIVSTLSNTRAELSKEVHRVGYHFSTFIVDKACGSLGVTLNASGRVVQSWFANLDEDGRRDRFQSRPERLRKSRPVLRPADGPSKPALSQALIDSQARDAIHDLFPKIPSRDAHDVLVRAFEQKRGTVGSAAGISLVRKANLAVVAHIRHAYTNYDELLRNGVSWADARRGVEQFTLDKLISWRGEEDQDDDPNMEDVLREVVIISDDEDADAPESSVDRAASPNLMPNEPSATMFPNTFQNTAIDLTASEEDEDEDSDDDDSDVYIPQVVGQFSQSNPMRASKEARLRQERLARWDQAIVRRRNRPLSADEDDRISNVIRPTTDWDITVLLMQSPIMI</sequence>
<proteinExistence type="predicted"/>
<evidence type="ECO:0000256" key="1">
    <source>
        <dbReference type="SAM" id="MobiDB-lite"/>
    </source>
</evidence>
<dbReference type="EMBL" id="JAPUFD010000005">
    <property type="protein sequence ID" value="MDI1487360.1"/>
    <property type="molecule type" value="Genomic_DNA"/>
</dbReference>
<name>A0AA43QJ04_9LECA</name>
<evidence type="ECO:0000313" key="3">
    <source>
        <dbReference type="EMBL" id="MDI1487360.1"/>
    </source>
</evidence>
<feature type="region of interest" description="Disordered" evidence="1">
    <location>
        <begin position="145"/>
        <end position="170"/>
    </location>
</feature>
<organism evidence="3 4">
    <name type="scientific">Ramalina farinacea</name>
    <dbReference type="NCBI Taxonomy" id="258253"/>
    <lineage>
        <taxon>Eukaryota</taxon>
        <taxon>Fungi</taxon>
        <taxon>Dikarya</taxon>
        <taxon>Ascomycota</taxon>
        <taxon>Pezizomycotina</taxon>
        <taxon>Lecanoromycetes</taxon>
        <taxon>OSLEUM clade</taxon>
        <taxon>Lecanoromycetidae</taxon>
        <taxon>Lecanorales</taxon>
        <taxon>Lecanorineae</taxon>
        <taxon>Ramalinaceae</taxon>
        <taxon>Ramalina</taxon>
    </lineage>
</organism>
<reference evidence="3" key="1">
    <citation type="journal article" date="2023" name="Genome Biol. Evol.">
        <title>First Whole Genome Sequence and Flow Cytometry Genome Size Data for the Lichen-Forming Fungus Ramalina farinacea (Ascomycota).</title>
        <authorList>
            <person name="Llewellyn T."/>
            <person name="Mian S."/>
            <person name="Hill R."/>
            <person name="Leitch I.J."/>
            <person name="Gaya E."/>
        </authorList>
    </citation>
    <scope>NUCLEOTIDE SEQUENCE</scope>
    <source>
        <strain evidence="3">LIQ254RAFAR</strain>
    </source>
</reference>
<evidence type="ECO:0000259" key="2">
    <source>
        <dbReference type="Pfam" id="PF10056"/>
    </source>
</evidence>
<dbReference type="Proteomes" id="UP001161017">
    <property type="component" value="Unassembled WGS sequence"/>
</dbReference>
<gene>
    <name evidence="3" type="ORF">OHK93_006629</name>
</gene>
<feature type="region of interest" description="Disordered" evidence="1">
    <location>
        <begin position="292"/>
        <end position="320"/>
    </location>
</feature>
<dbReference type="AlphaFoldDB" id="A0AA43QJ04"/>
<feature type="region of interest" description="Disordered" evidence="1">
    <location>
        <begin position="1"/>
        <end position="26"/>
    </location>
</feature>
<dbReference type="Pfam" id="PF10056">
    <property type="entry name" value="DUF2293"/>
    <property type="match status" value="1"/>
</dbReference>